<reference evidence="3 4" key="1">
    <citation type="submission" date="2018-03" db="EMBL/GenBank/DDBJ databases">
        <title>Genomic Encyclopedia of Archaeal and Bacterial Type Strains, Phase II (KMG-II): from individual species to whole genera.</title>
        <authorList>
            <person name="Goeker M."/>
        </authorList>
    </citation>
    <scope>NUCLEOTIDE SEQUENCE [LARGE SCALE GENOMIC DNA]</scope>
    <source>
        <strain evidence="3 4">DSM 27267</strain>
    </source>
</reference>
<gene>
    <name evidence="3" type="ORF">CLV93_102365</name>
    <name evidence="2" type="ORF">JCM18694_09900</name>
</gene>
<dbReference type="RefSeq" id="WP_106541164.1">
    <property type="nucleotide sequence ID" value="NZ_BLAU01000001.1"/>
</dbReference>
<evidence type="ECO:0000313" key="4">
    <source>
        <dbReference type="Proteomes" id="UP000240621"/>
    </source>
</evidence>
<dbReference type="GO" id="GO:0003723">
    <property type="term" value="F:RNA binding"/>
    <property type="evidence" value="ECO:0007669"/>
    <property type="project" value="UniProtKB-KW"/>
</dbReference>
<evidence type="ECO:0000313" key="3">
    <source>
        <dbReference type="EMBL" id="PSK84576.1"/>
    </source>
</evidence>
<evidence type="ECO:0000313" key="5">
    <source>
        <dbReference type="Proteomes" id="UP000396862"/>
    </source>
</evidence>
<sequence length="69" mass="7762">MEYALNGTEFIELVKLLKLARIAESGGQAKLMVEDGEVKRNGEVELRKRAKIRAGETIEIFGEQIKITE</sequence>
<dbReference type="OrthoDB" id="9811532at2"/>
<dbReference type="EMBL" id="PYGC01000002">
    <property type="protein sequence ID" value="PSK84576.1"/>
    <property type="molecule type" value="Genomic_DNA"/>
</dbReference>
<protein>
    <submittedName>
        <fullName evidence="2">RNA-binding protein</fullName>
    </submittedName>
    <submittedName>
        <fullName evidence="3">Ribosome-associated protein</fullName>
    </submittedName>
</protein>
<dbReference type="Pfam" id="PF13275">
    <property type="entry name" value="S4_2"/>
    <property type="match status" value="1"/>
</dbReference>
<name>A0A2P8CHZ0_9BACT</name>
<keyword evidence="5" id="KW-1185">Reference proteome</keyword>
<reference evidence="2 5" key="2">
    <citation type="submission" date="2019-10" db="EMBL/GenBank/DDBJ databases">
        <title>Prolixibacter strains distinguished by the presence of nitrate reductase genes were adept at nitrate-dependent anaerobic corrosion of metallic iron and carbon steel.</title>
        <authorList>
            <person name="Iino T."/>
            <person name="Shono N."/>
            <person name="Ito K."/>
            <person name="Nakamura R."/>
            <person name="Sueoka K."/>
            <person name="Harayama S."/>
            <person name="Ohkuma M."/>
        </authorList>
    </citation>
    <scope>NUCLEOTIDE SEQUENCE [LARGE SCALE GENOMIC DNA]</scope>
    <source>
        <strain evidence="2 5">MIC1-1</strain>
    </source>
</reference>
<dbReference type="AlphaFoldDB" id="A0A2P8CHZ0"/>
<dbReference type="InterPro" id="IPR036986">
    <property type="entry name" value="S4_RNA-bd_sf"/>
</dbReference>
<dbReference type="SUPFAM" id="SSF55174">
    <property type="entry name" value="Alpha-L RNA-binding motif"/>
    <property type="match status" value="1"/>
</dbReference>
<evidence type="ECO:0000313" key="2">
    <source>
        <dbReference type="EMBL" id="GET20744.1"/>
    </source>
</evidence>
<dbReference type="PROSITE" id="PS50889">
    <property type="entry name" value="S4"/>
    <property type="match status" value="1"/>
</dbReference>
<accession>A0A2P8CHZ0</accession>
<dbReference type="Proteomes" id="UP000396862">
    <property type="component" value="Unassembled WGS sequence"/>
</dbReference>
<comment type="caution">
    <text evidence="3">The sequence shown here is derived from an EMBL/GenBank/DDBJ whole genome shotgun (WGS) entry which is preliminary data.</text>
</comment>
<proteinExistence type="predicted"/>
<keyword evidence="1" id="KW-0694">RNA-binding</keyword>
<dbReference type="EMBL" id="BLAU01000001">
    <property type="protein sequence ID" value="GET20744.1"/>
    <property type="molecule type" value="Genomic_DNA"/>
</dbReference>
<dbReference type="CDD" id="cd00165">
    <property type="entry name" value="S4"/>
    <property type="match status" value="1"/>
</dbReference>
<organism evidence="3 4">
    <name type="scientific">Prolixibacter denitrificans</name>
    <dbReference type="NCBI Taxonomy" id="1541063"/>
    <lineage>
        <taxon>Bacteria</taxon>
        <taxon>Pseudomonadati</taxon>
        <taxon>Bacteroidota</taxon>
        <taxon>Bacteroidia</taxon>
        <taxon>Marinilabiliales</taxon>
        <taxon>Prolixibacteraceae</taxon>
        <taxon>Prolixibacter</taxon>
    </lineage>
</organism>
<dbReference type="Gene3D" id="3.10.290.10">
    <property type="entry name" value="RNA-binding S4 domain"/>
    <property type="match status" value="1"/>
</dbReference>
<dbReference type="Proteomes" id="UP000240621">
    <property type="component" value="Unassembled WGS sequence"/>
</dbReference>
<evidence type="ECO:0000256" key="1">
    <source>
        <dbReference type="PROSITE-ProRule" id="PRU00182"/>
    </source>
</evidence>